<dbReference type="Pfam" id="PF03473">
    <property type="entry name" value="MOSC"/>
    <property type="match status" value="1"/>
</dbReference>
<name>A0A7X2S6T5_9BACI</name>
<dbReference type="EMBL" id="WMIB01000013">
    <property type="protein sequence ID" value="MTH54323.1"/>
    <property type="molecule type" value="Genomic_DNA"/>
</dbReference>
<dbReference type="OrthoDB" id="9786134at2"/>
<organism evidence="2 3">
    <name type="scientific">Metabacillus mangrovi</name>
    <dbReference type="NCBI Taxonomy" id="1491830"/>
    <lineage>
        <taxon>Bacteria</taxon>
        <taxon>Bacillati</taxon>
        <taxon>Bacillota</taxon>
        <taxon>Bacilli</taxon>
        <taxon>Bacillales</taxon>
        <taxon>Bacillaceae</taxon>
        <taxon>Metabacillus</taxon>
    </lineage>
</organism>
<evidence type="ECO:0000313" key="2">
    <source>
        <dbReference type="EMBL" id="MTH54323.1"/>
    </source>
</evidence>
<dbReference type="InterPro" id="IPR005302">
    <property type="entry name" value="MoCF_Sase_C"/>
</dbReference>
<dbReference type="GO" id="GO:0003824">
    <property type="term" value="F:catalytic activity"/>
    <property type="evidence" value="ECO:0007669"/>
    <property type="project" value="InterPro"/>
</dbReference>
<accession>A0A7X2S6T5</accession>
<dbReference type="PANTHER" id="PTHR30212">
    <property type="entry name" value="PROTEIN YIIM"/>
    <property type="match status" value="1"/>
</dbReference>
<dbReference type="AlphaFoldDB" id="A0A7X2S6T5"/>
<dbReference type="Pfam" id="PF03475">
    <property type="entry name" value="YiiM_3-alpha"/>
    <property type="match status" value="1"/>
</dbReference>
<dbReference type="GO" id="GO:0030151">
    <property type="term" value="F:molybdenum ion binding"/>
    <property type="evidence" value="ECO:0007669"/>
    <property type="project" value="InterPro"/>
</dbReference>
<dbReference type="InterPro" id="IPR052353">
    <property type="entry name" value="Benzoxazolinone_Detox_Enz"/>
</dbReference>
<dbReference type="SUPFAM" id="SSF50800">
    <property type="entry name" value="PK beta-barrel domain-like"/>
    <property type="match status" value="1"/>
</dbReference>
<dbReference type="PROSITE" id="PS51340">
    <property type="entry name" value="MOSC"/>
    <property type="match status" value="1"/>
</dbReference>
<gene>
    <name evidence="2" type="ORF">GKZ89_13005</name>
</gene>
<comment type="caution">
    <text evidence="2">The sequence shown here is derived from an EMBL/GenBank/DDBJ whole genome shotgun (WGS) entry which is preliminary data.</text>
</comment>
<dbReference type="GO" id="GO:0030170">
    <property type="term" value="F:pyridoxal phosphate binding"/>
    <property type="evidence" value="ECO:0007669"/>
    <property type="project" value="InterPro"/>
</dbReference>
<dbReference type="InterPro" id="IPR011037">
    <property type="entry name" value="Pyrv_Knase-like_insert_dom_sf"/>
</dbReference>
<reference evidence="2 3" key="1">
    <citation type="journal article" date="2017" name="Int. J. Syst. Evol. Microbiol.">
        <title>Bacillus mangrovi sp. nov., isolated from a sediment sample from a mangrove forest.</title>
        <authorList>
            <person name="Gupta V."/>
            <person name="Singh P.K."/>
            <person name="Korpole S."/>
            <person name="Tanuku N.R.S."/>
            <person name="Pinnaka A.K."/>
        </authorList>
    </citation>
    <scope>NUCLEOTIDE SEQUENCE [LARGE SCALE GENOMIC DNA]</scope>
    <source>
        <strain evidence="2 3">KCTC 33872</strain>
    </source>
</reference>
<dbReference type="InterPro" id="IPR005163">
    <property type="entry name" value="Tri_helical_YiiM-like"/>
</dbReference>
<sequence length="181" mass="20262">MLEVSSEIISGDEVANPAFHGGPDRVLCFYPVEHYFKWKKEYGIQLLSPAFGENLTVSGMTEDTVCIGDQFQIGSVVAEVSQGRYPCATINRHTGIDQLLGRIIETGFTGYFMRIIQAGTINAADPIKRIKRVSSVSVADIHHTFFHNRSDGESIRRILDLEPLAEDWKKKFRKLSERAGS</sequence>
<evidence type="ECO:0000259" key="1">
    <source>
        <dbReference type="PROSITE" id="PS51340"/>
    </source>
</evidence>
<protein>
    <submittedName>
        <fullName evidence="2">MOSC domain-containing protein</fullName>
    </submittedName>
</protein>
<dbReference type="PANTHER" id="PTHR30212:SF2">
    <property type="entry name" value="PROTEIN YIIM"/>
    <property type="match status" value="1"/>
</dbReference>
<proteinExistence type="predicted"/>
<feature type="domain" description="MOSC" evidence="1">
    <location>
        <begin position="1"/>
        <end position="130"/>
    </location>
</feature>
<dbReference type="Gene3D" id="2.40.33.20">
    <property type="entry name" value="PK beta-barrel domain-like"/>
    <property type="match status" value="1"/>
</dbReference>
<evidence type="ECO:0000313" key="3">
    <source>
        <dbReference type="Proteomes" id="UP000434639"/>
    </source>
</evidence>
<keyword evidence="3" id="KW-1185">Reference proteome</keyword>
<dbReference type="Proteomes" id="UP000434639">
    <property type="component" value="Unassembled WGS sequence"/>
</dbReference>